<keyword evidence="5 13" id="KW-0507">mRNA processing</keyword>
<dbReference type="InterPro" id="IPR000999">
    <property type="entry name" value="RNase_III_dom"/>
</dbReference>
<dbReference type="AlphaFoldDB" id="A0AAP3XQ34"/>
<feature type="domain" description="RNase III" evidence="16">
    <location>
        <begin position="1"/>
        <end position="135"/>
    </location>
</feature>
<dbReference type="PROSITE" id="PS00517">
    <property type="entry name" value="RNASE_3_1"/>
    <property type="match status" value="1"/>
</dbReference>
<evidence type="ECO:0000259" key="16">
    <source>
        <dbReference type="PROSITE" id="PS50142"/>
    </source>
</evidence>
<keyword evidence="13" id="KW-0699">rRNA-binding</keyword>
<dbReference type="InterPro" id="IPR036389">
    <property type="entry name" value="RNase_III_sf"/>
</dbReference>
<evidence type="ECO:0000256" key="10">
    <source>
        <dbReference type="ARBA" id="ARBA00022801"/>
    </source>
</evidence>
<dbReference type="PANTHER" id="PTHR11207:SF0">
    <property type="entry name" value="RIBONUCLEASE 3"/>
    <property type="match status" value="1"/>
</dbReference>
<dbReference type="GO" id="GO:0046872">
    <property type="term" value="F:metal ion binding"/>
    <property type="evidence" value="ECO:0007669"/>
    <property type="project" value="UniProtKB-KW"/>
</dbReference>
<dbReference type="GO" id="GO:0010468">
    <property type="term" value="P:regulation of gene expression"/>
    <property type="evidence" value="ECO:0007669"/>
    <property type="project" value="TreeGrafter"/>
</dbReference>
<dbReference type="SUPFAM" id="SSF69065">
    <property type="entry name" value="RNase III domain-like"/>
    <property type="match status" value="1"/>
</dbReference>
<dbReference type="Proteomes" id="UP001301140">
    <property type="component" value="Unassembled WGS sequence"/>
</dbReference>
<feature type="binding site" evidence="13">
    <location>
        <position position="48"/>
    </location>
    <ligand>
        <name>Mg(2+)</name>
        <dbReference type="ChEBI" id="CHEBI:18420"/>
    </ligand>
</feature>
<dbReference type="FunFam" id="3.30.160.20:FF:000003">
    <property type="entry name" value="Ribonuclease 3"/>
    <property type="match status" value="1"/>
</dbReference>
<feature type="region of interest" description="Disordered" evidence="14">
    <location>
        <begin position="17"/>
        <end position="40"/>
    </location>
</feature>
<evidence type="ECO:0000256" key="13">
    <source>
        <dbReference type="HAMAP-Rule" id="MF_00104"/>
    </source>
</evidence>
<keyword evidence="12 13" id="KW-0694">RNA-binding</keyword>
<dbReference type="SMART" id="SM00358">
    <property type="entry name" value="DSRM"/>
    <property type="match status" value="1"/>
</dbReference>
<dbReference type="SUPFAM" id="SSF54768">
    <property type="entry name" value="dsRNA-binding domain-like"/>
    <property type="match status" value="1"/>
</dbReference>
<comment type="subcellular location">
    <subcellularLocation>
        <location evidence="13">Cytoplasm</location>
    </subcellularLocation>
</comment>
<keyword evidence="6 13" id="KW-0819">tRNA processing</keyword>
<dbReference type="Pfam" id="PF00035">
    <property type="entry name" value="dsrm"/>
    <property type="match status" value="1"/>
</dbReference>
<dbReference type="Gene3D" id="3.30.160.20">
    <property type="match status" value="1"/>
</dbReference>
<feature type="binding site" evidence="13">
    <location>
        <position position="124"/>
    </location>
    <ligand>
        <name>Mg(2+)</name>
        <dbReference type="ChEBI" id="CHEBI:18420"/>
    </ligand>
</feature>
<organism evidence="17 18">
    <name type="scientific">Marinimicrococcus flavescens</name>
    <dbReference type="NCBI Taxonomy" id="3031815"/>
    <lineage>
        <taxon>Bacteria</taxon>
        <taxon>Pseudomonadati</taxon>
        <taxon>Pseudomonadota</taxon>
        <taxon>Alphaproteobacteria</taxon>
        <taxon>Geminicoccales</taxon>
        <taxon>Geminicoccaceae</taxon>
        <taxon>Marinimicrococcus</taxon>
    </lineage>
</organism>
<keyword evidence="9 13" id="KW-0255">Endonuclease</keyword>
<evidence type="ECO:0000256" key="3">
    <source>
        <dbReference type="ARBA" id="ARBA00022490"/>
    </source>
</evidence>
<dbReference type="PROSITE" id="PS50137">
    <property type="entry name" value="DS_RBD"/>
    <property type="match status" value="1"/>
</dbReference>
<dbReference type="EC" id="3.1.26.3" evidence="13"/>
<keyword evidence="18" id="KW-1185">Reference proteome</keyword>
<keyword evidence="10 13" id="KW-0378">Hydrolase</keyword>
<evidence type="ECO:0000256" key="6">
    <source>
        <dbReference type="ARBA" id="ARBA00022694"/>
    </source>
</evidence>
<keyword evidence="8 13" id="KW-0479">Metal-binding</keyword>
<comment type="function">
    <text evidence="13">Digests double-stranded RNA. Involved in the processing of primary rRNA transcript to yield the immediate precursors to the large and small rRNAs (23S and 16S). Processes some mRNAs, and tRNAs when they are encoded in the rRNA operon. Processes pre-crRNA and tracrRNA of type II CRISPR loci if present in the organism.</text>
</comment>
<dbReference type="CDD" id="cd10845">
    <property type="entry name" value="DSRM_RNAse_III_family"/>
    <property type="match status" value="1"/>
</dbReference>
<dbReference type="GO" id="GO:0004525">
    <property type="term" value="F:ribonuclease III activity"/>
    <property type="evidence" value="ECO:0007669"/>
    <property type="project" value="UniProtKB-UniRule"/>
</dbReference>
<sequence length="233" mass="24885">MLGYRFSDRGLFQEALTHASTTGARRGRGRGRAGKPAGSSALNNERLEFLGDRVLALIVATMLIEHYPGEPEGALSKRLAVLVSGETLAGLADELGLARWLKVAAGERQAAEPPSRNMLADACEALIGAVYLDGGLAAAEDMVRRHWTGRVRAMAAPPRDPKMTLQEWVQARGLPLPRYEVLGTDGPAHAPLFKVSVEITGHAAVEAEGASKRAAEQSAARSLLTRLTDTQND</sequence>
<dbReference type="InterPro" id="IPR014720">
    <property type="entry name" value="dsRBD_dom"/>
</dbReference>
<dbReference type="EMBL" id="JARGEQ010000082">
    <property type="protein sequence ID" value="MDF1586288.1"/>
    <property type="molecule type" value="Genomic_DNA"/>
</dbReference>
<evidence type="ECO:0000256" key="7">
    <source>
        <dbReference type="ARBA" id="ARBA00022722"/>
    </source>
</evidence>
<gene>
    <name evidence="13 17" type="primary">rnc</name>
    <name evidence="17" type="ORF">PZ740_07800</name>
</gene>
<evidence type="ECO:0000256" key="8">
    <source>
        <dbReference type="ARBA" id="ARBA00022723"/>
    </source>
</evidence>
<comment type="subunit">
    <text evidence="13">Homodimer.</text>
</comment>
<dbReference type="NCBIfam" id="TIGR02191">
    <property type="entry name" value="RNaseIII"/>
    <property type="match status" value="1"/>
</dbReference>
<evidence type="ECO:0000313" key="18">
    <source>
        <dbReference type="Proteomes" id="UP001301140"/>
    </source>
</evidence>
<dbReference type="PANTHER" id="PTHR11207">
    <property type="entry name" value="RIBONUCLEASE III"/>
    <property type="match status" value="1"/>
</dbReference>
<feature type="active site" evidence="13">
    <location>
        <position position="52"/>
    </location>
</feature>
<dbReference type="RefSeq" id="WP_327788705.1">
    <property type="nucleotide sequence ID" value="NZ_JARGEQ010000082.1"/>
</dbReference>
<keyword evidence="4 13" id="KW-0698">rRNA processing</keyword>
<dbReference type="GO" id="GO:0006397">
    <property type="term" value="P:mRNA processing"/>
    <property type="evidence" value="ECO:0007669"/>
    <property type="project" value="UniProtKB-UniRule"/>
</dbReference>
<comment type="catalytic activity">
    <reaction evidence="1 13">
        <text>Endonucleolytic cleavage to 5'-phosphomonoester.</text>
        <dbReference type="EC" id="3.1.26.3"/>
    </reaction>
</comment>
<dbReference type="CDD" id="cd00593">
    <property type="entry name" value="RIBOc"/>
    <property type="match status" value="1"/>
</dbReference>
<evidence type="ECO:0000256" key="12">
    <source>
        <dbReference type="ARBA" id="ARBA00022884"/>
    </source>
</evidence>
<dbReference type="GO" id="GO:0006364">
    <property type="term" value="P:rRNA processing"/>
    <property type="evidence" value="ECO:0007669"/>
    <property type="project" value="UniProtKB-UniRule"/>
</dbReference>
<dbReference type="GO" id="GO:0005737">
    <property type="term" value="C:cytoplasm"/>
    <property type="evidence" value="ECO:0007669"/>
    <property type="project" value="UniProtKB-SubCell"/>
</dbReference>
<comment type="similarity">
    <text evidence="2">Belongs to the ribonuclease III family.</text>
</comment>
<dbReference type="HAMAP" id="MF_00104">
    <property type="entry name" value="RNase_III"/>
    <property type="match status" value="1"/>
</dbReference>
<dbReference type="PROSITE" id="PS50142">
    <property type="entry name" value="RNASE_3_2"/>
    <property type="match status" value="1"/>
</dbReference>
<proteinExistence type="inferred from homology"/>
<evidence type="ECO:0000256" key="14">
    <source>
        <dbReference type="SAM" id="MobiDB-lite"/>
    </source>
</evidence>
<evidence type="ECO:0000256" key="2">
    <source>
        <dbReference type="ARBA" id="ARBA00010183"/>
    </source>
</evidence>
<dbReference type="InterPro" id="IPR011907">
    <property type="entry name" value="RNase_III"/>
</dbReference>
<dbReference type="GO" id="GO:0003725">
    <property type="term" value="F:double-stranded RNA binding"/>
    <property type="evidence" value="ECO:0007669"/>
    <property type="project" value="TreeGrafter"/>
</dbReference>
<keyword evidence="3 13" id="KW-0963">Cytoplasm</keyword>
<accession>A0AAP3XQ34</accession>
<reference evidence="17 18" key="1">
    <citation type="submission" date="2023-03" db="EMBL/GenBank/DDBJ databases">
        <title>YIM 152171 draft genome.</title>
        <authorList>
            <person name="Yang Z."/>
        </authorList>
    </citation>
    <scope>NUCLEOTIDE SEQUENCE [LARGE SCALE GENOMIC DNA]</scope>
    <source>
        <strain evidence="17 18">YIM 152171</strain>
    </source>
</reference>
<evidence type="ECO:0000256" key="4">
    <source>
        <dbReference type="ARBA" id="ARBA00022552"/>
    </source>
</evidence>
<dbReference type="Pfam" id="PF14622">
    <property type="entry name" value="Ribonucleas_3_3"/>
    <property type="match status" value="1"/>
</dbReference>
<dbReference type="Gene3D" id="1.10.1520.10">
    <property type="entry name" value="Ribonuclease III domain"/>
    <property type="match status" value="1"/>
</dbReference>
<feature type="active site" evidence="13">
    <location>
        <position position="124"/>
    </location>
</feature>
<protein>
    <recommendedName>
        <fullName evidence="13">Ribonuclease 3</fullName>
        <ecNumber evidence="13">3.1.26.3</ecNumber>
    </recommendedName>
    <alternativeName>
        <fullName evidence="13">Ribonuclease III</fullName>
        <shortName evidence="13">RNase III</shortName>
    </alternativeName>
</protein>
<evidence type="ECO:0000256" key="5">
    <source>
        <dbReference type="ARBA" id="ARBA00022664"/>
    </source>
</evidence>
<evidence type="ECO:0000256" key="1">
    <source>
        <dbReference type="ARBA" id="ARBA00000109"/>
    </source>
</evidence>
<dbReference type="GO" id="GO:0019843">
    <property type="term" value="F:rRNA binding"/>
    <property type="evidence" value="ECO:0007669"/>
    <property type="project" value="UniProtKB-KW"/>
</dbReference>
<dbReference type="SMART" id="SM00535">
    <property type="entry name" value="RIBOc"/>
    <property type="match status" value="1"/>
</dbReference>
<keyword evidence="7 13" id="KW-0540">Nuclease</keyword>
<keyword evidence="11 13" id="KW-0460">Magnesium</keyword>
<comment type="caution">
    <text evidence="17">The sequence shown here is derived from an EMBL/GenBank/DDBJ whole genome shotgun (WGS) entry which is preliminary data.</text>
</comment>
<feature type="binding site" evidence="13">
    <location>
        <position position="121"/>
    </location>
    <ligand>
        <name>Mg(2+)</name>
        <dbReference type="ChEBI" id="CHEBI:18420"/>
    </ligand>
</feature>
<comment type="cofactor">
    <cofactor evidence="13">
        <name>Mg(2+)</name>
        <dbReference type="ChEBI" id="CHEBI:18420"/>
    </cofactor>
</comment>
<evidence type="ECO:0000256" key="9">
    <source>
        <dbReference type="ARBA" id="ARBA00022759"/>
    </source>
</evidence>
<evidence type="ECO:0000259" key="15">
    <source>
        <dbReference type="PROSITE" id="PS50137"/>
    </source>
</evidence>
<evidence type="ECO:0000313" key="17">
    <source>
        <dbReference type="EMBL" id="MDF1586288.1"/>
    </source>
</evidence>
<evidence type="ECO:0000256" key="11">
    <source>
        <dbReference type="ARBA" id="ARBA00022842"/>
    </source>
</evidence>
<feature type="domain" description="DRBM" evidence="15">
    <location>
        <begin position="160"/>
        <end position="229"/>
    </location>
</feature>
<name>A0AAP3XQ34_9PROT</name>
<dbReference type="GO" id="GO:0008033">
    <property type="term" value="P:tRNA processing"/>
    <property type="evidence" value="ECO:0007669"/>
    <property type="project" value="UniProtKB-KW"/>
</dbReference>